<organism evidence="2 3">
    <name type="scientific">Enhygromyxa salina</name>
    <dbReference type="NCBI Taxonomy" id="215803"/>
    <lineage>
        <taxon>Bacteria</taxon>
        <taxon>Pseudomonadati</taxon>
        <taxon>Myxococcota</taxon>
        <taxon>Polyangia</taxon>
        <taxon>Nannocystales</taxon>
        <taxon>Nannocystaceae</taxon>
        <taxon>Enhygromyxa</taxon>
    </lineage>
</organism>
<reference evidence="2 3" key="1">
    <citation type="submission" date="2014-12" db="EMBL/GenBank/DDBJ databases">
        <title>Genome assembly of Enhygromyxa salina DSM 15201.</title>
        <authorList>
            <person name="Sharma G."/>
            <person name="Subramanian S."/>
        </authorList>
    </citation>
    <scope>NUCLEOTIDE SEQUENCE [LARGE SCALE GENOMIC DNA]</scope>
    <source>
        <strain evidence="2 3">DSM 15201</strain>
    </source>
</reference>
<dbReference type="PANTHER" id="PTHR40252:SF2">
    <property type="entry name" value="BLR0328 PROTEIN"/>
    <property type="match status" value="1"/>
</dbReference>
<dbReference type="PANTHER" id="PTHR40252">
    <property type="entry name" value="BLR0328 PROTEIN"/>
    <property type="match status" value="1"/>
</dbReference>
<gene>
    <name evidence="2" type="ORF">DB30_00057</name>
</gene>
<name>A0A0C2A7K3_9BACT</name>
<dbReference type="SMART" id="SM01204">
    <property type="entry name" value="FIST_C"/>
    <property type="match status" value="1"/>
</dbReference>
<evidence type="ECO:0000259" key="1">
    <source>
        <dbReference type="SMART" id="SM01204"/>
    </source>
</evidence>
<evidence type="ECO:0000313" key="2">
    <source>
        <dbReference type="EMBL" id="KIG19548.1"/>
    </source>
</evidence>
<sequence>MLLLAGEGVSFGVSGSPIDAGDPRATGRHVAEQLRDRLPSQPKLLLFNAAPGAEEGLLAGVNDVFPGVPAFGGSAADDSLRGDWKVITNDSVHANALSLAGVCGSLRCGGALLAPYSATRDSALVTQADDRCLLTLDGEPAANKLREWLGESIADQIAAGGTILTQSALAPLGLRLDTGRGMHYLTIHPAQIEADTGAVSVFARVNNRQRLYRMHSDPQRLTGSVALLLQRALEQAKIEDHEVRAALLIYCAGCAGAVGDDLHSALQEHLGVLGDAPILGLCTFGEQGPAGNAGNVHANLSLAMVVFGDG</sequence>
<dbReference type="InterPro" id="IPR019494">
    <property type="entry name" value="FIST_C"/>
</dbReference>
<accession>A0A0C2A7K3</accession>
<comment type="caution">
    <text evidence="2">The sequence shown here is derived from an EMBL/GenBank/DDBJ whole genome shotgun (WGS) entry which is preliminary data.</text>
</comment>
<evidence type="ECO:0000313" key="3">
    <source>
        <dbReference type="Proteomes" id="UP000031599"/>
    </source>
</evidence>
<feature type="domain" description="FIST C-domain" evidence="1">
    <location>
        <begin position="141"/>
        <end position="290"/>
    </location>
</feature>
<proteinExistence type="predicted"/>
<protein>
    <recommendedName>
        <fullName evidence="1">FIST C-domain domain-containing protein</fullName>
    </recommendedName>
</protein>
<dbReference type="Pfam" id="PF08495">
    <property type="entry name" value="FIST"/>
    <property type="match status" value="1"/>
</dbReference>
<dbReference type="Proteomes" id="UP000031599">
    <property type="component" value="Unassembled WGS sequence"/>
</dbReference>
<dbReference type="InterPro" id="IPR013702">
    <property type="entry name" value="FIST_domain_N"/>
</dbReference>
<dbReference type="AlphaFoldDB" id="A0A0C2A7K3"/>
<dbReference type="EMBL" id="JMCC02000001">
    <property type="protein sequence ID" value="KIG19548.1"/>
    <property type="molecule type" value="Genomic_DNA"/>
</dbReference>
<dbReference type="Pfam" id="PF10442">
    <property type="entry name" value="FIST_C"/>
    <property type="match status" value="1"/>
</dbReference>